<dbReference type="PANTHER" id="PTHR38097:SF2">
    <property type="entry name" value="DNA-BINDING PROTEIN STPA"/>
    <property type="match status" value="1"/>
</dbReference>
<gene>
    <name evidence="7" type="ORF">GN331_05915</name>
</gene>
<dbReference type="GO" id="GO:0009295">
    <property type="term" value="C:nucleoid"/>
    <property type="evidence" value="ECO:0007669"/>
    <property type="project" value="UniProtKB-SubCell"/>
</dbReference>
<dbReference type="GO" id="GO:0001217">
    <property type="term" value="F:DNA-binding transcription repressor activity"/>
    <property type="evidence" value="ECO:0007669"/>
    <property type="project" value="TreeGrafter"/>
</dbReference>
<dbReference type="GO" id="GO:0032993">
    <property type="term" value="C:protein-DNA complex"/>
    <property type="evidence" value="ECO:0007669"/>
    <property type="project" value="TreeGrafter"/>
</dbReference>
<name>A0A7C9LM95_9GAMM</name>
<comment type="subcellular location">
    <subcellularLocation>
        <location evidence="1">Cytoplasm</location>
        <location evidence="1">Nucleoid</location>
    </subcellularLocation>
</comment>
<comment type="similarity">
    <text evidence="2">Belongs to the histone-like protein H-NS family.</text>
</comment>
<dbReference type="PANTHER" id="PTHR38097">
    <property type="match status" value="1"/>
</dbReference>
<dbReference type="Gene3D" id="4.10.430.10">
    <property type="entry name" value="Histone-like protein H-NS, C-terminal domain"/>
    <property type="match status" value="1"/>
</dbReference>
<feature type="compositionally biased region" description="Low complexity" evidence="5">
    <location>
        <begin position="60"/>
        <end position="76"/>
    </location>
</feature>
<dbReference type="Pfam" id="PF00816">
    <property type="entry name" value="Histone_HNS"/>
    <property type="match status" value="1"/>
</dbReference>
<keyword evidence="8" id="KW-1185">Reference proteome</keyword>
<reference evidence="7 8" key="1">
    <citation type="submission" date="2019-12" db="EMBL/GenBank/DDBJ databases">
        <authorList>
            <person name="Xu J."/>
        </authorList>
    </citation>
    <scope>NUCLEOTIDE SEQUENCE [LARGE SCALE GENOMIC DNA]</scope>
    <source>
        <strain evidence="7 8">HX-5-24</strain>
    </source>
</reference>
<evidence type="ECO:0000313" key="7">
    <source>
        <dbReference type="EMBL" id="MUV13743.1"/>
    </source>
</evidence>
<dbReference type="InterPro" id="IPR027444">
    <property type="entry name" value="H-NS_C_dom"/>
</dbReference>
<proteinExistence type="inferred from homology"/>
<comment type="caution">
    <text evidence="7">The sequence shown here is derived from an EMBL/GenBank/DDBJ whole genome shotgun (WGS) entry which is preliminary data.</text>
</comment>
<evidence type="ECO:0000256" key="1">
    <source>
        <dbReference type="ARBA" id="ARBA00004453"/>
    </source>
</evidence>
<evidence type="ECO:0000259" key="6">
    <source>
        <dbReference type="SMART" id="SM00528"/>
    </source>
</evidence>
<evidence type="ECO:0000256" key="4">
    <source>
        <dbReference type="ARBA" id="ARBA00023125"/>
    </source>
</evidence>
<dbReference type="GO" id="GO:0005829">
    <property type="term" value="C:cytosol"/>
    <property type="evidence" value="ECO:0007669"/>
    <property type="project" value="TreeGrafter"/>
</dbReference>
<protein>
    <submittedName>
        <fullName evidence="7">H-NS histone family protein</fullName>
    </submittedName>
</protein>
<sequence length="127" mass="13621">MSIDLNGLSAKELDALIAQAKKRRTTLSKRKPIALVRKKLTALARAEGYTVAELFGGAAGSAPAKKAPTSAAPSSRKSTKGYKLGKVAPKYRNPQNAAETWAGRGQQPKWMASQIAAGRKLEDFLIR</sequence>
<dbReference type="GO" id="GO:0003680">
    <property type="term" value="F:minor groove of adenine-thymine-rich DNA binding"/>
    <property type="evidence" value="ECO:0007669"/>
    <property type="project" value="TreeGrafter"/>
</dbReference>
<evidence type="ECO:0000256" key="5">
    <source>
        <dbReference type="SAM" id="MobiDB-lite"/>
    </source>
</evidence>
<dbReference type="SMART" id="SM00528">
    <property type="entry name" value="HNS"/>
    <property type="match status" value="1"/>
</dbReference>
<dbReference type="GO" id="GO:0003681">
    <property type="term" value="F:bent DNA binding"/>
    <property type="evidence" value="ECO:0007669"/>
    <property type="project" value="TreeGrafter"/>
</dbReference>
<dbReference type="EMBL" id="WOXT01000001">
    <property type="protein sequence ID" value="MUV13743.1"/>
    <property type="molecule type" value="Genomic_DNA"/>
</dbReference>
<dbReference type="AlphaFoldDB" id="A0A7C9LM95"/>
<keyword evidence="3" id="KW-0963">Cytoplasm</keyword>
<dbReference type="Proteomes" id="UP000479692">
    <property type="component" value="Unassembled WGS sequence"/>
</dbReference>
<evidence type="ECO:0000256" key="3">
    <source>
        <dbReference type="ARBA" id="ARBA00022490"/>
    </source>
</evidence>
<organism evidence="7 8">
    <name type="scientific">Noviluteimonas gilva</name>
    <dbReference type="NCBI Taxonomy" id="2682097"/>
    <lineage>
        <taxon>Bacteria</taxon>
        <taxon>Pseudomonadati</taxon>
        <taxon>Pseudomonadota</taxon>
        <taxon>Gammaproteobacteria</taxon>
        <taxon>Lysobacterales</taxon>
        <taxon>Lysobacteraceae</taxon>
        <taxon>Noviluteimonas</taxon>
    </lineage>
</organism>
<feature type="region of interest" description="Disordered" evidence="5">
    <location>
        <begin position="60"/>
        <end position="105"/>
    </location>
</feature>
<dbReference type="InterPro" id="IPR037150">
    <property type="entry name" value="H-NS_C_dom_sf"/>
</dbReference>
<accession>A0A7C9LM95</accession>
<evidence type="ECO:0000313" key="8">
    <source>
        <dbReference type="Proteomes" id="UP000479692"/>
    </source>
</evidence>
<dbReference type="GO" id="GO:0000976">
    <property type="term" value="F:transcription cis-regulatory region binding"/>
    <property type="evidence" value="ECO:0007669"/>
    <property type="project" value="TreeGrafter"/>
</dbReference>
<feature type="domain" description="DNA-binding protein H-NS-like C-terminal" evidence="6">
    <location>
        <begin position="81"/>
        <end position="126"/>
    </location>
</feature>
<evidence type="ECO:0000256" key="2">
    <source>
        <dbReference type="ARBA" id="ARBA00010610"/>
    </source>
</evidence>
<dbReference type="RefSeq" id="WP_156640922.1">
    <property type="nucleotide sequence ID" value="NZ_WOXT01000001.1"/>
</dbReference>
<keyword evidence="4" id="KW-0238">DNA-binding</keyword>
<dbReference type="SUPFAM" id="SSF81273">
    <property type="entry name" value="H-NS histone-like proteins"/>
    <property type="match status" value="1"/>
</dbReference>